<dbReference type="AlphaFoldDB" id="A0A8K0RT31"/>
<reference evidence="1" key="1">
    <citation type="journal article" date="2021" name="Nat. Commun.">
        <title>Genetic determinants of endophytism in the Arabidopsis root mycobiome.</title>
        <authorList>
            <person name="Mesny F."/>
            <person name="Miyauchi S."/>
            <person name="Thiergart T."/>
            <person name="Pickel B."/>
            <person name="Atanasova L."/>
            <person name="Karlsson M."/>
            <person name="Huettel B."/>
            <person name="Barry K.W."/>
            <person name="Haridas S."/>
            <person name="Chen C."/>
            <person name="Bauer D."/>
            <person name="Andreopoulos W."/>
            <person name="Pangilinan J."/>
            <person name="LaButti K."/>
            <person name="Riley R."/>
            <person name="Lipzen A."/>
            <person name="Clum A."/>
            <person name="Drula E."/>
            <person name="Henrissat B."/>
            <person name="Kohler A."/>
            <person name="Grigoriev I.V."/>
            <person name="Martin F.M."/>
            <person name="Hacquard S."/>
        </authorList>
    </citation>
    <scope>NUCLEOTIDE SEQUENCE</scope>
    <source>
        <strain evidence="1">MPI-SDFR-AT-0068</strain>
    </source>
</reference>
<evidence type="ECO:0000313" key="1">
    <source>
        <dbReference type="EMBL" id="KAH7241282.1"/>
    </source>
</evidence>
<organism evidence="1 2">
    <name type="scientific">Fusarium tricinctum</name>
    <dbReference type="NCBI Taxonomy" id="61284"/>
    <lineage>
        <taxon>Eukaryota</taxon>
        <taxon>Fungi</taxon>
        <taxon>Dikarya</taxon>
        <taxon>Ascomycota</taxon>
        <taxon>Pezizomycotina</taxon>
        <taxon>Sordariomycetes</taxon>
        <taxon>Hypocreomycetidae</taxon>
        <taxon>Hypocreales</taxon>
        <taxon>Nectriaceae</taxon>
        <taxon>Fusarium</taxon>
        <taxon>Fusarium tricinctum species complex</taxon>
    </lineage>
</organism>
<sequence>MGSLELGVIIVSAGTFVVMKPIRNDIVRRHGMDQLIILLTNGSVNCTKRKVRCSYGNSLTCNNTVTGRVPEADPRAPVAVSATLQSADITMEANQQQDTKTPILAPIVVRDKSTVHTLSGEELYYFHHAVDIHNKFTLVDGCGLHHWAVLVPELIRIGSKCLWAMYGLLALSAADVITSYACPPACYAARRFEFMAIRGLRQNICHFDPTNADQILATSLSLLWISEDR</sequence>
<keyword evidence="2" id="KW-1185">Reference proteome</keyword>
<dbReference type="EMBL" id="JAGPXF010000005">
    <property type="protein sequence ID" value="KAH7241282.1"/>
    <property type="molecule type" value="Genomic_DNA"/>
</dbReference>
<gene>
    <name evidence="1" type="ORF">BKA59DRAFT_455879</name>
</gene>
<accession>A0A8K0RT31</accession>
<dbReference type="Proteomes" id="UP000813427">
    <property type="component" value="Unassembled WGS sequence"/>
</dbReference>
<protein>
    <submittedName>
        <fullName evidence="1">Uncharacterized protein</fullName>
    </submittedName>
</protein>
<proteinExistence type="predicted"/>
<name>A0A8K0RT31_9HYPO</name>
<comment type="caution">
    <text evidence="1">The sequence shown here is derived from an EMBL/GenBank/DDBJ whole genome shotgun (WGS) entry which is preliminary data.</text>
</comment>
<evidence type="ECO:0000313" key="2">
    <source>
        <dbReference type="Proteomes" id="UP000813427"/>
    </source>
</evidence>